<feature type="region of interest" description="Disordered" evidence="1">
    <location>
        <begin position="125"/>
        <end position="150"/>
    </location>
</feature>
<name>A0ABP6PPZ8_9ACTN</name>
<evidence type="ECO:0000256" key="1">
    <source>
        <dbReference type="SAM" id="MobiDB-lite"/>
    </source>
</evidence>
<organism evidence="2 3">
    <name type="scientific">Streptomyces virens</name>
    <dbReference type="NCBI Taxonomy" id="285572"/>
    <lineage>
        <taxon>Bacteria</taxon>
        <taxon>Bacillati</taxon>
        <taxon>Actinomycetota</taxon>
        <taxon>Actinomycetes</taxon>
        <taxon>Kitasatosporales</taxon>
        <taxon>Streptomycetaceae</taxon>
        <taxon>Streptomyces</taxon>
    </lineage>
</organism>
<dbReference type="EMBL" id="BAAAUH010000028">
    <property type="protein sequence ID" value="GAA3185361.1"/>
    <property type="molecule type" value="Genomic_DNA"/>
</dbReference>
<protein>
    <submittedName>
        <fullName evidence="2">Uncharacterized protein</fullName>
    </submittedName>
</protein>
<sequence length="339" mass="37091">MRLRTPCPAPPRAWTVELRPHPDGLLLACRQCPHAPRRVTAATARHAALTHLARHAHTDLRPPHLRICQCHEHGCRWHPRHRGCTGPVRLLLTREHGGRLWRLTDACAACAAVTTQAAVVPDTALAAPPQSSPLPARRRPRHPRGPGERTRVREMLSYLAAALPAGTPAATRLLALQCALRINTRAQVRLPAELLRSLRLANAPASWRELEQARWLRTTTTATAVIAELLDPTLLTQAPARPDRLQAADWALRAARPAQAGTTGPLLQLATLYLTAHSAPAGHGQCEFDRMAHDCGIPPADLPEVLDHLVAVGLLTSWQGCPDSGDLHWIRLLQSRVGR</sequence>
<dbReference type="Proteomes" id="UP001501866">
    <property type="component" value="Unassembled WGS sequence"/>
</dbReference>
<comment type="caution">
    <text evidence="2">The sequence shown here is derived from an EMBL/GenBank/DDBJ whole genome shotgun (WGS) entry which is preliminary data.</text>
</comment>
<accession>A0ABP6PPZ8</accession>
<evidence type="ECO:0000313" key="2">
    <source>
        <dbReference type="EMBL" id="GAA3185361.1"/>
    </source>
</evidence>
<reference evidence="3" key="1">
    <citation type="journal article" date="2019" name="Int. J. Syst. Evol. Microbiol.">
        <title>The Global Catalogue of Microorganisms (GCM) 10K type strain sequencing project: providing services to taxonomists for standard genome sequencing and annotation.</title>
        <authorList>
            <consortium name="The Broad Institute Genomics Platform"/>
            <consortium name="The Broad Institute Genome Sequencing Center for Infectious Disease"/>
            <person name="Wu L."/>
            <person name="Ma J."/>
        </authorList>
    </citation>
    <scope>NUCLEOTIDE SEQUENCE [LARGE SCALE GENOMIC DNA]</scope>
    <source>
        <strain evidence="3">JCM 9095</strain>
    </source>
</reference>
<feature type="compositionally biased region" description="Low complexity" evidence="1">
    <location>
        <begin position="125"/>
        <end position="135"/>
    </location>
</feature>
<evidence type="ECO:0000313" key="3">
    <source>
        <dbReference type="Proteomes" id="UP001501866"/>
    </source>
</evidence>
<keyword evidence="3" id="KW-1185">Reference proteome</keyword>
<gene>
    <name evidence="2" type="ORF">GCM10010451_38230</name>
</gene>
<proteinExistence type="predicted"/>